<feature type="transmembrane region" description="Helical" evidence="8">
    <location>
        <begin position="310"/>
        <end position="338"/>
    </location>
</feature>
<evidence type="ECO:0000256" key="7">
    <source>
        <dbReference type="ARBA" id="ARBA00023136"/>
    </source>
</evidence>
<dbReference type="PANTHER" id="PTHR30413:SF10">
    <property type="entry name" value="CAPSULE POLYSACCHARIDE EXPORT INNER-MEMBRANE PROTEIN CTRC"/>
    <property type="match status" value="1"/>
</dbReference>
<organism evidence="10 11">
    <name type="scientific">Roseburia amylophila</name>
    <dbReference type="NCBI Taxonomy" id="2981794"/>
    <lineage>
        <taxon>Bacteria</taxon>
        <taxon>Bacillati</taxon>
        <taxon>Bacillota</taxon>
        <taxon>Clostridia</taxon>
        <taxon>Lachnospirales</taxon>
        <taxon>Lachnospiraceae</taxon>
        <taxon>Roseburia</taxon>
    </lineage>
</organism>
<evidence type="ECO:0000256" key="4">
    <source>
        <dbReference type="ARBA" id="ARBA00022475"/>
    </source>
</evidence>
<dbReference type="RefSeq" id="WP_227700517.1">
    <property type="nucleotide sequence ID" value="NZ_JBBNHD010000101.1"/>
</dbReference>
<dbReference type="PROSITE" id="PS51012">
    <property type="entry name" value="ABC_TM2"/>
    <property type="match status" value="1"/>
</dbReference>
<comment type="caution">
    <text evidence="10">The sequence shown here is derived from an EMBL/GenBank/DDBJ whole genome shotgun (WGS) entry which is preliminary data.</text>
</comment>
<feature type="domain" description="ABC transmembrane type-2" evidence="9">
    <location>
        <begin position="232"/>
        <end position="462"/>
    </location>
</feature>
<gene>
    <name evidence="10" type="ORF">OCV43_02265</name>
</gene>
<keyword evidence="6 8" id="KW-1133">Transmembrane helix</keyword>
<evidence type="ECO:0000313" key="10">
    <source>
        <dbReference type="EMBL" id="MCU6716101.1"/>
    </source>
</evidence>
<evidence type="ECO:0000256" key="8">
    <source>
        <dbReference type="RuleBase" id="RU361157"/>
    </source>
</evidence>
<feature type="transmembrane region" description="Helical" evidence="8">
    <location>
        <begin position="350"/>
        <end position="374"/>
    </location>
</feature>
<keyword evidence="5 8" id="KW-0812">Transmembrane</keyword>
<comment type="subcellular location">
    <subcellularLocation>
        <location evidence="1 8">Cell membrane</location>
        <topology evidence="1 8">Multi-pass membrane protein</topology>
    </subcellularLocation>
</comment>
<proteinExistence type="inferred from homology"/>
<evidence type="ECO:0000256" key="1">
    <source>
        <dbReference type="ARBA" id="ARBA00004651"/>
    </source>
</evidence>
<evidence type="ECO:0000313" key="11">
    <source>
        <dbReference type="Proteomes" id="UP001209666"/>
    </source>
</evidence>
<dbReference type="InterPro" id="IPR013525">
    <property type="entry name" value="ABC2_TM"/>
</dbReference>
<keyword evidence="11" id="KW-1185">Reference proteome</keyword>
<evidence type="ECO:0000256" key="2">
    <source>
        <dbReference type="ARBA" id="ARBA00007783"/>
    </source>
</evidence>
<dbReference type="EMBL" id="JAOQKI010000002">
    <property type="protein sequence ID" value="MCU6716101.1"/>
    <property type="molecule type" value="Genomic_DNA"/>
</dbReference>
<protein>
    <recommendedName>
        <fullName evidence="8">Transport permease protein</fullName>
    </recommendedName>
</protein>
<dbReference type="Proteomes" id="UP001209666">
    <property type="component" value="Unassembled WGS sequence"/>
</dbReference>
<dbReference type="Pfam" id="PF01061">
    <property type="entry name" value="ABC2_membrane"/>
    <property type="match status" value="1"/>
</dbReference>
<feature type="transmembrane region" description="Helical" evidence="8">
    <location>
        <begin position="173"/>
        <end position="195"/>
    </location>
</feature>
<dbReference type="InterPro" id="IPR047817">
    <property type="entry name" value="ABC2_TM_bact-type"/>
</dbReference>
<sequence>MSKKRLAASLLVVLFGILANILVFRYEPALSEKKVTVKVTLTSDEENYMEMFYLTDGQKMPDDFKAEQSSGVNYKKAGTEKTLEYTVPADASYLRFDLGSGASETTISGITVESNGKTAVIDQNVFSETVRLQEVKQNNVSDGINLTAEKEDPYLVWNTENWGIAKLVKDSLWLRYLLVKILACVVLDIILIVTLKAGKKLIVLPKEVYQNRKLLWNLSKNDFKTKFAGSYLGIIWAFIQPIVTVVVYWFVFEKGLKAGGINTRAGIDVPFVLWLVAGLVPWFFFQDALNGGTNALIEYSYLVKKVVFKISILPIVKVVSALFVHVFFVVFTLVLYSAYHYYPDLYTLQIVYYTFAMFIMVLGIVYATCAIVIFFRDLTQVINIVLQVGMWMTPIMWNIDTMELSPVLITIFKLNPMYYIVAGYRDALINKAWFWENAPLTLYFWLLTAVLFGIGTMIFKRLKIHFADVL</sequence>
<feature type="transmembrane region" description="Helical" evidence="8">
    <location>
        <begin position="442"/>
        <end position="459"/>
    </location>
</feature>
<keyword evidence="3 8" id="KW-0813">Transport</keyword>
<evidence type="ECO:0000256" key="3">
    <source>
        <dbReference type="ARBA" id="ARBA00022448"/>
    </source>
</evidence>
<feature type="transmembrane region" description="Helical" evidence="8">
    <location>
        <begin position="271"/>
        <end position="289"/>
    </location>
</feature>
<keyword evidence="4 8" id="KW-1003">Cell membrane</keyword>
<reference evidence="10 11" key="1">
    <citation type="journal article" date="2021" name="ISME Commun">
        <title>Automated analysis of genomic sequences facilitates high-throughput and comprehensive description of bacteria.</title>
        <authorList>
            <person name="Hitch T.C.A."/>
        </authorList>
    </citation>
    <scope>NUCLEOTIDE SEQUENCE [LARGE SCALE GENOMIC DNA]</scope>
    <source>
        <strain evidence="10 11">Sanger_19</strain>
    </source>
</reference>
<evidence type="ECO:0000256" key="6">
    <source>
        <dbReference type="ARBA" id="ARBA00022989"/>
    </source>
</evidence>
<evidence type="ECO:0000259" key="9">
    <source>
        <dbReference type="PROSITE" id="PS51012"/>
    </source>
</evidence>
<dbReference type="PANTHER" id="PTHR30413">
    <property type="entry name" value="INNER MEMBRANE TRANSPORT PERMEASE"/>
    <property type="match status" value="1"/>
</dbReference>
<comment type="similarity">
    <text evidence="2 8">Belongs to the ABC-2 integral membrane protein family.</text>
</comment>
<accession>A0ABT2SAZ6</accession>
<name>A0ABT2SAZ6_9FIRM</name>
<evidence type="ECO:0000256" key="5">
    <source>
        <dbReference type="ARBA" id="ARBA00022692"/>
    </source>
</evidence>
<feature type="transmembrane region" description="Helical" evidence="8">
    <location>
        <begin position="228"/>
        <end position="251"/>
    </location>
</feature>
<keyword evidence="7 8" id="KW-0472">Membrane</keyword>